<gene>
    <name evidence="7" type="ORF">H1R20_g15211</name>
</gene>
<keyword evidence="3" id="KW-0223">Dioxygenase</keyword>
<evidence type="ECO:0000313" key="8">
    <source>
        <dbReference type="Proteomes" id="UP001140091"/>
    </source>
</evidence>
<evidence type="ECO:0000256" key="2">
    <source>
        <dbReference type="ARBA" id="ARBA00022723"/>
    </source>
</evidence>
<keyword evidence="8" id="KW-1185">Reference proteome</keyword>
<evidence type="ECO:0000256" key="1">
    <source>
        <dbReference type="ARBA" id="ARBA00001954"/>
    </source>
</evidence>
<feature type="domain" description="2OGFeDO JBP1/TET oxygenase" evidence="6">
    <location>
        <begin position="157"/>
        <end position="297"/>
    </location>
</feature>
<dbReference type="GO" id="GO:0046872">
    <property type="term" value="F:metal ion binding"/>
    <property type="evidence" value="ECO:0007669"/>
    <property type="project" value="UniProtKB-KW"/>
</dbReference>
<dbReference type="Gene3D" id="3.60.130.30">
    <property type="match status" value="1"/>
</dbReference>
<sequence>MPSPLPQGLKICRAYADYARALLAEHTGKGPTVKSRPEIPLIVKGEIATVVGRVLEAWSNQVRVSYSIDQVLELLAETSRSNKDELLRETFKGPSAEASGRTQLHDIPCIFVDRLGHIVTTYLPGCFSRGRSGHGPLNSIPQVSSSLCETRVNQGGEDLLTQLTEINGLIGAVLAIIHPDLFDYQFKIMEALSSGQVEVSNLQLMQELFQYWSTPFNGVAVIANRETALHRDTKGGRALLDIVTTFGNYENGRFEIPLLSSRFIYNPGTCIALPGFLFEHGASRTDGERVCLASFIRPNVGEAAFKVYDEPPLPTLRTMYHYHGLETPEVIEGTIWD</sequence>
<comment type="caution">
    <text evidence="7">The sequence shown here is derived from an EMBL/GenBank/DDBJ whole genome shotgun (WGS) entry which is preliminary data.</text>
</comment>
<dbReference type="AlphaFoldDB" id="A0A9W8IRB1"/>
<dbReference type="InterPro" id="IPR024779">
    <property type="entry name" value="2OGFeDO_JBP1/TET_oxygenase_dom"/>
</dbReference>
<keyword evidence="5" id="KW-0408">Iron</keyword>
<dbReference type="OrthoDB" id="3200752at2759"/>
<evidence type="ECO:0000256" key="5">
    <source>
        <dbReference type="ARBA" id="ARBA00023004"/>
    </source>
</evidence>
<dbReference type="GO" id="GO:0051213">
    <property type="term" value="F:dioxygenase activity"/>
    <property type="evidence" value="ECO:0007669"/>
    <property type="project" value="UniProtKB-KW"/>
</dbReference>
<dbReference type="Pfam" id="PF12851">
    <property type="entry name" value="Tet_JBP"/>
    <property type="match status" value="1"/>
</dbReference>
<evidence type="ECO:0000256" key="4">
    <source>
        <dbReference type="ARBA" id="ARBA00023002"/>
    </source>
</evidence>
<evidence type="ECO:0000259" key="6">
    <source>
        <dbReference type="Pfam" id="PF12851"/>
    </source>
</evidence>
<organism evidence="7 8">
    <name type="scientific">Candolleomyces eurysporus</name>
    <dbReference type="NCBI Taxonomy" id="2828524"/>
    <lineage>
        <taxon>Eukaryota</taxon>
        <taxon>Fungi</taxon>
        <taxon>Dikarya</taxon>
        <taxon>Basidiomycota</taxon>
        <taxon>Agaricomycotina</taxon>
        <taxon>Agaricomycetes</taxon>
        <taxon>Agaricomycetidae</taxon>
        <taxon>Agaricales</taxon>
        <taxon>Agaricineae</taxon>
        <taxon>Psathyrellaceae</taxon>
        <taxon>Candolleomyces</taxon>
    </lineage>
</organism>
<reference evidence="7" key="1">
    <citation type="submission" date="2022-06" db="EMBL/GenBank/DDBJ databases">
        <title>Genome Sequence of Candolleomyces eurysporus.</title>
        <authorList>
            <person name="Buettner E."/>
        </authorList>
    </citation>
    <scope>NUCLEOTIDE SEQUENCE</scope>
    <source>
        <strain evidence="7">VTCC 930004</strain>
    </source>
</reference>
<proteinExistence type="predicted"/>
<name>A0A9W8IRB1_9AGAR</name>
<keyword evidence="4" id="KW-0560">Oxidoreductase</keyword>
<keyword evidence="2" id="KW-0479">Metal-binding</keyword>
<feature type="non-terminal residue" evidence="7">
    <location>
        <position position="337"/>
    </location>
</feature>
<dbReference type="Proteomes" id="UP001140091">
    <property type="component" value="Unassembled WGS sequence"/>
</dbReference>
<accession>A0A9W8IRB1</accession>
<evidence type="ECO:0000313" key="7">
    <source>
        <dbReference type="EMBL" id="KAJ2921881.1"/>
    </source>
</evidence>
<comment type="cofactor">
    <cofactor evidence="1">
        <name>Fe(2+)</name>
        <dbReference type="ChEBI" id="CHEBI:29033"/>
    </cofactor>
</comment>
<dbReference type="EMBL" id="JANBPK010001539">
    <property type="protein sequence ID" value="KAJ2921881.1"/>
    <property type="molecule type" value="Genomic_DNA"/>
</dbReference>
<protein>
    <recommendedName>
        <fullName evidence="6">2OGFeDO JBP1/TET oxygenase domain-containing protein</fullName>
    </recommendedName>
</protein>
<evidence type="ECO:0000256" key="3">
    <source>
        <dbReference type="ARBA" id="ARBA00022964"/>
    </source>
</evidence>